<dbReference type="GO" id="GO:0005634">
    <property type="term" value="C:nucleus"/>
    <property type="evidence" value="ECO:0007669"/>
    <property type="project" value="UniProtKB-SubCell"/>
</dbReference>
<dbReference type="GO" id="GO:0008270">
    <property type="term" value="F:zinc ion binding"/>
    <property type="evidence" value="ECO:0007669"/>
    <property type="project" value="UniProtKB-KW"/>
</dbReference>
<dbReference type="GO" id="GO:0045944">
    <property type="term" value="P:positive regulation of transcription by RNA polymerase II"/>
    <property type="evidence" value="ECO:0007669"/>
    <property type="project" value="TreeGrafter"/>
</dbReference>
<keyword evidence="3" id="KW-0479">Metal-binding</keyword>
<evidence type="ECO:0000256" key="10">
    <source>
        <dbReference type="ARBA" id="ARBA00023242"/>
    </source>
</evidence>
<feature type="domain" description="C2H2-type" evidence="13">
    <location>
        <begin position="349"/>
        <end position="377"/>
    </location>
</feature>
<proteinExistence type="inferred from homology"/>
<sequence>MDINDDDNEGSHCSREGLYIEQNSYTPETLQYYTGHSFTEEDDGIDERTLQGGAKHKILNKVKKKVIGKNKELRFKCQQCEYRTWKKSNYERHLGTHKKKPYRCTLCPFSGKHADDLQQHIICHRNKESSEPINVNHFDIVEKLIKNEQSFRIKANKEAALSISKVLKFEPKTVKIKEESSSSNPPVEVYVDEQSSNSGVAESSSIGDYDSDNIPHSSDVGSDAPSQSKENALTITPVNSSSIPIGRPSTTNIEKEVRFRCPYCPYRTWKTSNFQRHLCTHNTERPYKCNLCQYSGKHHEDLKKHMICHKNAGTILIANNETAIIPIVPNNNENELIKKALMNNNTKRFTCLLCDFETTRSSALNRHQFVVHNDNRPYACDLCPYRSKLRDSLKKHMMSHTDERPFECEICHHRCRQKGDLKRHRLLHTGERPFACPHCPYRSNRTQLLKKHISRRHSIPHISSEITVTKTTTGLEEFGSHYLANIL</sequence>
<name>A0AAW1DD24_9HEMI</name>
<evidence type="ECO:0000256" key="3">
    <source>
        <dbReference type="ARBA" id="ARBA00022723"/>
    </source>
</evidence>
<dbReference type="PROSITE" id="PS00028">
    <property type="entry name" value="ZINC_FINGER_C2H2_1"/>
    <property type="match status" value="1"/>
</dbReference>
<comment type="subcellular location">
    <subcellularLocation>
        <location evidence="1">Nucleus</location>
    </subcellularLocation>
</comment>
<evidence type="ECO:0000256" key="12">
    <source>
        <dbReference type="SAM" id="MobiDB-lite"/>
    </source>
</evidence>
<evidence type="ECO:0000313" key="15">
    <source>
        <dbReference type="Proteomes" id="UP001461498"/>
    </source>
</evidence>
<evidence type="ECO:0000256" key="4">
    <source>
        <dbReference type="ARBA" id="ARBA00022737"/>
    </source>
</evidence>
<feature type="domain" description="C2H2-type" evidence="13">
    <location>
        <begin position="406"/>
        <end position="433"/>
    </location>
</feature>
<keyword evidence="10" id="KW-0539">Nucleus</keyword>
<comment type="similarity">
    <text evidence="2">Belongs to the krueppel C2H2-type zinc-finger protein family.</text>
</comment>
<dbReference type="SUPFAM" id="SSF57667">
    <property type="entry name" value="beta-beta-alpha zinc fingers"/>
    <property type="match status" value="5"/>
</dbReference>
<dbReference type="PANTHER" id="PTHR24403:SF109">
    <property type="entry name" value="ZINC FINGER PROTEIN 845-LIKE"/>
    <property type="match status" value="1"/>
</dbReference>
<keyword evidence="15" id="KW-1185">Reference proteome</keyword>
<evidence type="ECO:0000256" key="9">
    <source>
        <dbReference type="ARBA" id="ARBA00023163"/>
    </source>
</evidence>
<dbReference type="Gene3D" id="3.30.160.60">
    <property type="entry name" value="Classic Zinc Finger"/>
    <property type="match status" value="5"/>
</dbReference>
<dbReference type="Proteomes" id="UP001461498">
    <property type="component" value="Unassembled WGS sequence"/>
</dbReference>
<evidence type="ECO:0000256" key="8">
    <source>
        <dbReference type="ARBA" id="ARBA00023125"/>
    </source>
</evidence>
<reference evidence="14 15" key="1">
    <citation type="submission" date="2022-12" db="EMBL/GenBank/DDBJ databases">
        <title>Chromosome-level genome assembly of true bugs.</title>
        <authorList>
            <person name="Ma L."/>
            <person name="Li H."/>
        </authorList>
    </citation>
    <scope>NUCLEOTIDE SEQUENCE [LARGE SCALE GENOMIC DNA]</scope>
    <source>
        <strain evidence="14">Lab_2022b</strain>
    </source>
</reference>
<feature type="domain" description="C2H2-type" evidence="13">
    <location>
        <begin position="259"/>
        <end position="286"/>
    </location>
</feature>
<keyword evidence="9" id="KW-0804">Transcription</keyword>
<organism evidence="14 15">
    <name type="scientific">Rhynocoris fuscipes</name>
    <dbReference type="NCBI Taxonomy" id="488301"/>
    <lineage>
        <taxon>Eukaryota</taxon>
        <taxon>Metazoa</taxon>
        <taxon>Ecdysozoa</taxon>
        <taxon>Arthropoda</taxon>
        <taxon>Hexapoda</taxon>
        <taxon>Insecta</taxon>
        <taxon>Pterygota</taxon>
        <taxon>Neoptera</taxon>
        <taxon>Paraneoptera</taxon>
        <taxon>Hemiptera</taxon>
        <taxon>Heteroptera</taxon>
        <taxon>Panheteroptera</taxon>
        <taxon>Cimicomorpha</taxon>
        <taxon>Reduviidae</taxon>
        <taxon>Harpactorinae</taxon>
        <taxon>Harpactorini</taxon>
        <taxon>Rhynocoris</taxon>
    </lineage>
</organism>
<evidence type="ECO:0000256" key="11">
    <source>
        <dbReference type="PROSITE-ProRule" id="PRU00042"/>
    </source>
</evidence>
<keyword evidence="6" id="KW-0862">Zinc</keyword>
<dbReference type="AlphaFoldDB" id="A0AAW1DD24"/>
<keyword evidence="4" id="KW-0677">Repeat</keyword>
<protein>
    <recommendedName>
        <fullName evidence="13">C2H2-type domain-containing protein</fullName>
    </recommendedName>
</protein>
<comment type="caution">
    <text evidence="14">The sequence shown here is derived from an EMBL/GenBank/DDBJ whole genome shotgun (WGS) entry which is preliminary data.</text>
</comment>
<feature type="domain" description="C2H2-type" evidence="13">
    <location>
        <begin position="378"/>
        <end position="405"/>
    </location>
</feature>
<dbReference type="PROSITE" id="PS50157">
    <property type="entry name" value="ZINC_FINGER_C2H2_2"/>
    <property type="match status" value="4"/>
</dbReference>
<evidence type="ECO:0000313" key="14">
    <source>
        <dbReference type="EMBL" id="KAK9508010.1"/>
    </source>
</evidence>
<feature type="compositionally biased region" description="Polar residues" evidence="12">
    <location>
        <begin position="193"/>
        <end position="206"/>
    </location>
</feature>
<dbReference type="InterPro" id="IPR036236">
    <property type="entry name" value="Znf_C2H2_sf"/>
</dbReference>
<dbReference type="EMBL" id="JAPXFL010000004">
    <property type="protein sequence ID" value="KAK9508010.1"/>
    <property type="molecule type" value="Genomic_DNA"/>
</dbReference>
<keyword evidence="5 11" id="KW-0863">Zinc-finger</keyword>
<evidence type="ECO:0000256" key="5">
    <source>
        <dbReference type="ARBA" id="ARBA00022771"/>
    </source>
</evidence>
<evidence type="ECO:0000259" key="13">
    <source>
        <dbReference type="PROSITE" id="PS50157"/>
    </source>
</evidence>
<dbReference type="FunFam" id="3.30.160.60:FF:000446">
    <property type="entry name" value="Zinc finger protein"/>
    <property type="match status" value="2"/>
</dbReference>
<dbReference type="PANTHER" id="PTHR24403">
    <property type="entry name" value="ZINC FINGER PROTEIN"/>
    <property type="match status" value="1"/>
</dbReference>
<feature type="region of interest" description="Disordered" evidence="12">
    <location>
        <begin position="175"/>
        <end position="229"/>
    </location>
</feature>
<evidence type="ECO:0000256" key="6">
    <source>
        <dbReference type="ARBA" id="ARBA00022833"/>
    </source>
</evidence>
<gene>
    <name evidence="14" type="ORF">O3M35_007762</name>
</gene>
<dbReference type="InterPro" id="IPR050688">
    <property type="entry name" value="Zinc_finger/UBP_domain"/>
</dbReference>
<evidence type="ECO:0000256" key="7">
    <source>
        <dbReference type="ARBA" id="ARBA00023015"/>
    </source>
</evidence>
<dbReference type="SMART" id="SM00355">
    <property type="entry name" value="ZnF_C2H2"/>
    <property type="match status" value="8"/>
</dbReference>
<feature type="compositionally biased region" description="Polar residues" evidence="12">
    <location>
        <begin position="214"/>
        <end position="229"/>
    </location>
</feature>
<evidence type="ECO:0000256" key="2">
    <source>
        <dbReference type="ARBA" id="ARBA00006991"/>
    </source>
</evidence>
<dbReference type="FunFam" id="3.30.160.60:FF:001370">
    <property type="entry name" value="Zinc finger protein"/>
    <property type="match status" value="1"/>
</dbReference>
<evidence type="ECO:0000256" key="1">
    <source>
        <dbReference type="ARBA" id="ARBA00004123"/>
    </source>
</evidence>
<dbReference type="GO" id="GO:0003690">
    <property type="term" value="F:double-stranded DNA binding"/>
    <property type="evidence" value="ECO:0007669"/>
    <property type="project" value="UniProtKB-ARBA"/>
</dbReference>
<accession>A0AAW1DD24</accession>
<keyword evidence="8" id="KW-0238">DNA-binding</keyword>
<dbReference type="InterPro" id="IPR013087">
    <property type="entry name" value="Znf_C2H2_type"/>
</dbReference>
<keyword evidence="7" id="KW-0805">Transcription regulation</keyword>